<gene>
    <name evidence="1" type="ORF">BJF93_15335</name>
</gene>
<sequence length="98" mass="10927">MHRKIDFNKLEKLIQAALSEGFADVEILRVHVVDDVEVEGEDILRVEVVFEGRARDIPSSFLTRAIRKVRPALSSVDISAFPMMSFISAADAKIAART</sequence>
<dbReference type="Proteomes" id="UP000186364">
    <property type="component" value="Unassembled WGS sequence"/>
</dbReference>
<dbReference type="EMBL" id="MKIP01000037">
    <property type="protein sequence ID" value="OLP60328.1"/>
    <property type="molecule type" value="Genomic_DNA"/>
</dbReference>
<reference evidence="1 2" key="1">
    <citation type="submission" date="2016-09" db="EMBL/GenBank/DDBJ databases">
        <title>Rhizobium sp. nov., a novel species isolated from the rice rhizosphere.</title>
        <authorList>
            <person name="Zhao J."/>
            <person name="Zhang X."/>
        </authorList>
    </citation>
    <scope>NUCLEOTIDE SEQUENCE [LARGE SCALE GENOMIC DNA]</scope>
    <source>
        <strain evidence="1 2">1.7048</strain>
    </source>
</reference>
<proteinExistence type="predicted"/>
<evidence type="ECO:0000313" key="1">
    <source>
        <dbReference type="EMBL" id="OLP60328.1"/>
    </source>
</evidence>
<comment type="caution">
    <text evidence="1">The sequence shown here is derived from an EMBL/GenBank/DDBJ whole genome shotgun (WGS) entry which is preliminary data.</text>
</comment>
<protein>
    <recommendedName>
        <fullName evidence="3">Ribosome maturation factor RimP</fullName>
    </recommendedName>
</protein>
<accession>A0A1Q9AXY6</accession>
<keyword evidence="2" id="KW-1185">Reference proteome</keyword>
<name>A0A1Q9AXY6_9HYPH</name>
<dbReference type="RefSeq" id="WP_075627345.1">
    <property type="nucleotide sequence ID" value="NZ_FOAM01000001.1"/>
</dbReference>
<evidence type="ECO:0008006" key="3">
    <source>
        <dbReference type="Google" id="ProtNLM"/>
    </source>
</evidence>
<organism evidence="1 2">
    <name type="scientific">Xaviernesmea oryzae</name>
    <dbReference type="NCBI Taxonomy" id="464029"/>
    <lineage>
        <taxon>Bacteria</taxon>
        <taxon>Pseudomonadati</taxon>
        <taxon>Pseudomonadota</taxon>
        <taxon>Alphaproteobacteria</taxon>
        <taxon>Hyphomicrobiales</taxon>
        <taxon>Rhizobiaceae</taxon>
        <taxon>Rhizobium/Agrobacterium group</taxon>
        <taxon>Xaviernesmea</taxon>
    </lineage>
</organism>
<dbReference type="AlphaFoldDB" id="A0A1Q9AXY6"/>
<evidence type="ECO:0000313" key="2">
    <source>
        <dbReference type="Proteomes" id="UP000186364"/>
    </source>
</evidence>